<protein>
    <submittedName>
        <fullName evidence="1">Uncharacterized protein</fullName>
    </submittedName>
</protein>
<reference evidence="1" key="1">
    <citation type="journal article" date="2013" name="Nature">
        <title>Draft genome of the wheat A-genome progenitor Triticum urartu.</title>
        <authorList>
            <person name="Ling H.Q."/>
            <person name="Zhao S."/>
            <person name="Liu D."/>
            <person name="Wang J."/>
            <person name="Sun H."/>
            <person name="Zhang C."/>
            <person name="Fan H."/>
            <person name="Li D."/>
            <person name="Dong L."/>
            <person name="Tao Y."/>
            <person name="Gao C."/>
            <person name="Wu H."/>
            <person name="Li Y."/>
            <person name="Cui Y."/>
            <person name="Guo X."/>
            <person name="Zheng S."/>
            <person name="Wang B."/>
            <person name="Yu K."/>
            <person name="Liang Q."/>
            <person name="Yang W."/>
            <person name="Lou X."/>
            <person name="Chen J."/>
            <person name="Feng M."/>
            <person name="Jian J."/>
            <person name="Zhang X."/>
            <person name="Luo G."/>
            <person name="Jiang Y."/>
            <person name="Liu J."/>
            <person name="Wang Z."/>
            <person name="Sha Y."/>
            <person name="Zhang B."/>
            <person name="Wu H."/>
            <person name="Tang D."/>
            <person name="Shen Q."/>
            <person name="Xue P."/>
            <person name="Zou S."/>
            <person name="Wang X."/>
            <person name="Liu X."/>
            <person name="Wang F."/>
            <person name="Yang Y."/>
            <person name="An X."/>
            <person name="Dong Z."/>
            <person name="Zhang K."/>
            <person name="Zhang X."/>
            <person name="Luo M.C."/>
            <person name="Dvorak J."/>
            <person name="Tong Y."/>
            <person name="Wang J."/>
            <person name="Yang H."/>
            <person name="Li Z."/>
            <person name="Wang D."/>
            <person name="Zhang A."/>
            <person name="Wang J."/>
        </authorList>
    </citation>
    <scope>NUCLEOTIDE SEQUENCE</scope>
</reference>
<name>M7Z6T4_TRIUA</name>
<gene>
    <name evidence="1" type="ORF">TRIUR3_08441</name>
</gene>
<sequence>MKDRHYPGAKWDLVSLEGDASSTVVPREGVGDVDMVRGFVLHGTGSPRGAEGVTGDLNGGRHRGEHHVVVLGVMKWRHQLDDIDGGQRRGVPCVIVFCGAVVTKWARGVGAASVASASMAPAWRHRTVGGIVACSVSLSFRGASRRSGREW</sequence>
<dbReference type="AlphaFoldDB" id="M7Z6T4"/>
<organism evidence="1">
    <name type="scientific">Triticum urartu</name>
    <name type="common">Red wild einkorn</name>
    <name type="synonym">Crithodium urartu</name>
    <dbReference type="NCBI Taxonomy" id="4572"/>
    <lineage>
        <taxon>Eukaryota</taxon>
        <taxon>Viridiplantae</taxon>
        <taxon>Streptophyta</taxon>
        <taxon>Embryophyta</taxon>
        <taxon>Tracheophyta</taxon>
        <taxon>Spermatophyta</taxon>
        <taxon>Magnoliopsida</taxon>
        <taxon>Liliopsida</taxon>
        <taxon>Poales</taxon>
        <taxon>Poaceae</taxon>
        <taxon>BOP clade</taxon>
        <taxon>Pooideae</taxon>
        <taxon>Triticodae</taxon>
        <taxon>Triticeae</taxon>
        <taxon>Triticinae</taxon>
        <taxon>Triticum</taxon>
    </lineage>
</organism>
<dbReference type="EMBL" id="KD167848">
    <property type="protein sequence ID" value="EMS55692.1"/>
    <property type="molecule type" value="Genomic_DNA"/>
</dbReference>
<dbReference type="OMA" id="MKDRHYP"/>
<evidence type="ECO:0000313" key="1">
    <source>
        <dbReference type="EMBL" id="EMS55692.1"/>
    </source>
</evidence>
<accession>M7Z6T4</accession>
<proteinExistence type="predicted"/>